<feature type="transmembrane region" description="Helical" evidence="7">
    <location>
        <begin position="822"/>
        <end position="843"/>
    </location>
</feature>
<keyword evidence="5" id="KW-0325">Glycoprotein</keyword>
<dbReference type="PANTHER" id="PTHR45951">
    <property type="entry name" value="PROTEIN DISPATCHED-RELATED"/>
    <property type="match status" value="1"/>
</dbReference>
<keyword evidence="4 7" id="KW-0472">Membrane</keyword>
<feature type="transmembrane region" description="Helical" evidence="7">
    <location>
        <begin position="305"/>
        <end position="325"/>
    </location>
</feature>
<comment type="caution">
    <text evidence="9">The sequence shown here is derived from an EMBL/GenBank/DDBJ whole genome shotgun (WGS) entry which is preliminary data.</text>
</comment>
<keyword evidence="2 7" id="KW-0812">Transmembrane</keyword>
<accession>A0A813M7Y2</accession>
<evidence type="ECO:0000259" key="8">
    <source>
        <dbReference type="PROSITE" id="PS50156"/>
    </source>
</evidence>
<dbReference type="PROSITE" id="PS50156">
    <property type="entry name" value="SSD"/>
    <property type="match status" value="1"/>
</dbReference>
<dbReference type="EMBL" id="CAJNNW010037609">
    <property type="protein sequence ID" value="CAE8743217.1"/>
    <property type="molecule type" value="Genomic_DNA"/>
</dbReference>
<name>A0A813M7Y2_POLGL</name>
<dbReference type="PANTHER" id="PTHR45951:SF7">
    <property type="entry name" value="SSD DOMAIN-CONTAINING PROTEIN"/>
    <property type="match status" value="1"/>
</dbReference>
<evidence type="ECO:0000256" key="6">
    <source>
        <dbReference type="ARBA" id="ARBA00038046"/>
    </source>
</evidence>
<evidence type="ECO:0000256" key="3">
    <source>
        <dbReference type="ARBA" id="ARBA00022989"/>
    </source>
</evidence>
<comment type="subcellular location">
    <subcellularLocation>
        <location evidence="1">Membrane</location>
        <topology evidence="1">Multi-pass membrane protein</topology>
    </subcellularLocation>
</comment>
<protein>
    <recommendedName>
        <fullName evidence="8">SSD domain-containing protein</fullName>
    </recommendedName>
</protein>
<evidence type="ECO:0000256" key="5">
    <source>
        <dbReference type="ARBA" id="ARBA00023180"/>
    </source>
</evidence>
<feature type="transmembrane region" description="Helical" evidence="7">
    <location>
        <begin position="506"/>
        <end position="525"/>
    </location>
</feature>
<evidence type="ECO:0000256" key="1">
    <source>
        <dbReference type="ARBA" id="ARBA00004141"/>
    </source>
</evidence>
<keyword evidence="3 7" id="KW-1133">Transmembrane helix</keyword>
<feature type="transmembrane region" description="Helical" evidence="7">
    <location>
        <begin position="337"/>
        <end position="357"/>
    </location>
</feature>
<feature type="transmembrane region" description="Helical" evidence="7">
    <location>
        <begin position="864"/>
        <end position="893"/>
    </location>
</feature>
<evidence type="ECO:0000256" key="4">
    <source>
        <dbReference type="ARBA" id="ARBA00023136"/>
    </source>
</evidence>
<dbReference type="Proteomes" id="UP000626109">
    <property type="component" value="Unassembled WGS sequence"/>
</dbReference>
<dbReference type="GO" id="GO:0022857">
    <property type="term" value="F:transmembrane transporter activity"/>
    <property type="evidence" value="ECO:0007669"/>
    <property type="project" value="TreeGrafter"/>
</dbReference>
<dbReference type="SUPFAM" id="SSF82866">
    <property type="entry name" value="Multidrug efflux transporter AcrB transmembrane domain"/>
    <property type="match status" value="2"/>
</dbReference>
<evidence type="ECO:0000313" key="10">
    <source>
        <dbReference type="Proteomes" id="UP000626109"/>
    </source>
</evidence>
<dbReference type="InterPro" id="IPR004869">
    <property type="entry name" value="MMPL_dom"/>
</dbReference>
<proteinExistence type="inferred from homology"/>
<evidence type="ECO:0000256" key="2">
    <source>
        <dbReference type="ARBA" id="ARBA00022692"/>
    </source>
</evidence>
<feature type="transmembrane region" description="Helical" evidence="7">
    <location>
        <begin position="765"/>
        <end position="786"/>
    </location>
</feature>
<organism evidence="9 10">
    <name type="scientific">Polarella glacialis</name>
    <name type="common">Dinoflagellate</name>
    <dbReference type="NCBI Taxonomy" id="89957"/>
    <lineage>
        <taxon>Eukaryota</taxon>
        <taxon>Sar</taxon>
        <taxon>Alveolata</taxon>
        <taxon>Dinophyceae</taxon>
        <taxon>Suessiales</taxon>
        <taxon>Suessiaceae</taxon>
        <taxon>Polarella</taxon>
    </lineage>
</organism>
<feature type="transmembrane region" description="Helical" evidence="7">
    <location>
        <begin position="793"/>
        <end position="816"/>
    </location>
</feature>
<evidence type="ECO:0000313" key="9">
    <source>
        <dbReference type="EMBL" id="CAE8743217.1"/>
    </source>
</evidence>
<feature type="transmembrane region" description="Helical" evidence="7">
    <location>
        <begin position="396"/>
        <end position="417"/>
    </location>
</feature>
<comment type="similarity">
    <text evidence="6">Belongs to the dispatched family.</text>
</comment>
<dbReference type="Gene3D" id="1.20.1640.10">
    <property type="entry name" value="Multidrug efflux transporter AcrB transmembrane domain"/>
    <property type="match status" value="2"/>
</dbReference>
<dbReference type="GO" id="GO:0016020">
    <property type="term" value="C:membrane"/>
    <property type="evidence" value="ECO:0007669"/>
    <property type="project" value="UniProtKB-SubCell"/>
</dbReference>
<feature type="transmembrane region" description="Helical" evidence="7">
    <location>
        <begin position="905"/>
        <end position="925"/>
    </location>
</feature>
<sequence length="929" mass="103015">MTHEAKSTARSRRVDAVAALYVKRPWPACCGCLSVMLLMGGVSYGLGYVTIKNSPGAWSILDGEMTQHYVAFKDATSKADGTKDSDASSTITKERMMFYYKTNTDAAFVAEASGMIFTKERLADMCRLERGMVNNSKANVTMIDSVIGLFYGDGSSVPKKRTLKNYDWSCQELGSSSVDTTVAAMRSDLQSLGPKSPYSQFVDWNFRDTGVSAYTRSMWMVEIDESNVDTAMVPVLEKLGLSYGFLRSAYQGDADRFVASGNLRVRLLYTGTDEFGTMVGPDLILSAVSMGLVFLIMWAHTRSSFLAACGMGMMLLSMPIAAIFYQGVFGVTYFEFLHVLVVYLVLGIGADDIFVFVDTFKHIMQNEGNINPADGRLDEETLTKILSLTFQRSGMAIFNTSFTTAVAFLSCSGSKAMPMRTCGWYAAACIMGLYVLTMTFIPSCVVIWHTRLEGKRCCCPGWSLRPIAVQYEAGAERNLPRPGMVERFLQNVYLPLMTKKVVGVKIYALFMVVIMTSVAIQGIFFTTRLTPPTKEEVWFPDNHMLLEISEFVSSNYFAPPYANYATIEMFFGVSHLDRSGVDIYNPGKFSGTAVFDDAFDLSTSEAQASMLETCKLFDKLKCDLKACDNQGYDTLRMQTADRTGACFLEDFQTWSNGTLPTGAAFEPQLKIFRQQADKTSYYEDILKQEVDYKTDIGFINDKLKYVIIKIRSCMAKSQPFSRGVQVRDLMRRFVEERKAASPASLQSVKFIGMGHFANYDLGEELLSGLFSGCAIAAPISFLVVLCSTYNLIVSVYAVASVAAIVFCVLGFCKSAMDWDLGVGEAIAGVIVIGYSVDYVVHLAHMYCEAKEHGHKTRDARARFAILNIGSTVFAGALTTASAGAVMFFCFFYFFFKMALLICITIFYAFLFSLGFFMAIMFTVGFESRQ</sequence>
<reference evidence="9" key="1">
    <citation type="submission" date="2021-02" db="EMBL/GenBank/DDBJ databases">
        <authorList>
            <person name="Dougan E. K."/>
            <person name="Rhodes N."/>
            <person name="Thang M."/>
            <person name="Chan C."/>
        </authorList>
    </citation>
    <scope>NUCLEOTIDE SEQUENCE</scope>
</reference>
<feature type="transmembrane region" description="Helical" evidence="7">
    <location>
        <begin position="278"/>
        <end position="298"/>
    </location>
</feature>
<dbReference type="Pfam" id="PF12349">
    <property type="entry name" value="Sterol-sensing"/>
    <property type="match status" value="1"/>
</dbReference>
<feature type="domain" description="SSD" evidence="8">
    <location>
        <begin position="329"/>
        <end position="447"/>
    </location>
</feature>
<evidence type="ECO:0000256" key="7">
    <source>
        <dbReference type="SAM" id="Phobius"/>
    </source>
</evidence>
<dbReference type="InterPro" id="IPR000731">
    <property type="entry name" value="SSD"/>
</dbReference>
<dbReference type="InterPro" id="IPR052081">
    <property type="entry name" value="Dispatched_Hh_regulator"/>
</dbReference>
<gene>
    <name evidence="9" type="ORF">PGLA2088_LOCUS51298</name>
</gene>
<dbReference type="Pfam" id="PF03176">
    <property type="entry name" value="MMPL"/>
    <property type="match status" value="1"/>
</dbReference>
<dbReference type="InterPro" id="IPR053958">
    <property type="entry name" value="HMGCR/SNAP/NPC1-like_SSD"/>
</dbReference>
<dbReference type="AlphaFoldDB" id="A0A813M7Y2"/>
<feature type="transmembrane region" description="Helical" evidence="7">
    <location>
        <begin position="423"/>
        <end position="448"/>
    </location>
</feature>